<feature type="region of interest" description="Disordered" evidence="1">
    <location>
        <begin position="142"/>
        <end position="199"/>
    </location>
</feature>
<comment type="caution">
    <text evidence="2">The sequence shown here is derived from an EMBL/GenBank/DDBJ whole genome shotgun (WGS) entry which is preliminary data.</text>
</comment>
<protein>
    <submittedName>
        <fullName evidence="2">Uncharacterized protein</fullName>
    </submittedName>
</protein>
<reference evidence="2 3" key="1">
    <citation type="journal article" date="2024" name="Nat. Commun.">
        <title>Phylogenomics reveals the evolutionary origins of lichenization in chlorophyte algae.</title>
        <authorList>
            <person name="Puginier C."/>
            <person name="Libourel C."/>
            <person name="Otte J."/>
            <person name="Skaloud P."/>
            <person name="Haon M."/>
            <person name="Grisel S."/>
            <person name="Petersen M."/>
            <person name="Berrin J.G."/>
            <person name="Delaux P.M."/>
            <person name="Dal Grande F."/>
            <person name="Keller J."/>
        </authorList>
    </citation>
    <scope>NUCLEOTIDE SEQUENCE [LARGE SCALE GENOMIC DNA]</scope>
    <source>
        <strain evidence="2 3">SAG 216-7</strain>
    </source>
</reference>
<feature type="region of interest" description="Disordered" evidence="1">
    <location>
        <begin position="266"/>
        <end position="300"/>
    </location>
</feature>
<feature type="compositionally biased region" description="Low complexity" evidence="1">
    <location>
        <begin position="165"/>
        <end position="187"/>
    </location>
</feature>
<feature type="compositionally biased region" description="Low complexity" evidence="1">
    <location>
        <begin position="275"/>
        <end position="297"/>
    </location>
</feature>
<feature type="region of interest" description="Disordered" evidence="1">
    <location>
        <begin position="343"/>
        <end position="406"/>
    </location>
</feature>
<keyword evidence="3" id="KW-1185">Reference proteome</keyword>
<sequence>MTYSLADRAAAEGCPMLEVRRVALNDGSHASLILENGRISKLVSPSGEVARLHWEDDKPSPRPPSSFTSPVAETAARWGAPKAQEDKAFVSARQFWASLPDAPTGPRKFKGIPEDRSSVTGMRAEVAGLPQLVSAKERAEIAAGARVRRSSRPVQQRRQPPPPAAAQRCGSAGSASGESADGSTATGPSAHSVTSTARRRHSLADIRRAIAALPSGAACQPHPSAGMDLAAALLVPATVSTTEKNEGKAKTSGKPTVWHKITAAFNARRVQPQNASDAGSPAARPGSPSSSCSSSGSMTKRSLMQRIFRGRGFSRRASACDEAHLPEATDPVHSPLDVRPPPVAHARPITPPSPLGEAYAGGATSAQREQREGKRHVDQEVATPTSISSRSSARRRASHHEKAFHNRTGMAGRWRLEPCKRALAGMEEVERLLDLPLLQRLAMHRANELEILETDEALTIVQDIPLNGSGARIRRCSVYAKSGAVVEETRADSREGVLRSQLTISPDGHCHIRSLQGDPYAAVFHKRIKMSSGGHRIKVEQKFQLLAPGVLPVKYHSIWHRVEDENSATSANAARQQNVVL</sequence>
<feature type="compositionally biased region" description="Pro residues" evidence="1">
    <location>
        <begin position="343"/>
        <end position="354"/>
    </location>
</feature>
<dbReference type="Proteomes" id="UP001491310">
    <property type="component" value="Unassembled WGS sequence"/>
</dbReference>
<accession>A0ABR2YNP4</accession>
<feature type="compositionally biased region" description="Basic and acidic residues" evidence="1">
    <location>
        <begin position="368"/>
        <end position="379"/>
    </location>
</feature>
<dbReference type="EMBL" id="JALJOT010000007">
    <property type="protein sequence ID" value="KAK9908599.1"/>
    <property type="molecule type" value="Genomic_DNA"/>
</dbReference>
<gene>
    <name evidence="2" type="ORF">WJX75_000213</name>
</gene>
<evidence type="ECO:0000313" key="2">
    <source>
        <dbReference type="EMBL" id="KAK9908599.1"/>
    </source>
</evidence>
<evidence type="ECO:0000313" key="3">
    <source>
        <dbReference type="Proteomes" id="UP001491310"/>
    </source>
</evidence>
<organism evidence="2 3">
    <name type="scientific">Coccomyxa subellipsoidea</name>
    <dbReference type="NCBI Taxonomy" id="248742"/>
    <lineage>
        <taxon>Eukaryota</taxon>
        <taxon>Viridiplantae</taxon>
        <taxon>Chlorophyta</taxon>
        <taxon>core chlorophytes</taxon>
        <taxon>Trebouxiophyceae</taxon>
        <taxon>Trebouxiophyceae incertae sedis</taxon>
        <taxon>Coccomyxaceae</taxon>
        <taxon>Coccomyxa</taxon>
    </lineage>
</organism>
<evidence type="ECO:0000256" key="1">
    <source>
        <dbReference type="SAM" id="MobiDB-lite"/>
    </source>
</evidence>
<name>A0ABR2YNP4_9CHLO</name>
<proteinExistence type="predicted"/>